<dbReference type="InterPro" id="IPR052710">
    <property type="entry name" value="CAAX_protease"/>
</dbReference>
<sequence length="314" mass="33484">MSTVMEPPSGLAYYQVQRGGRSGWGRPLVGLILIGLCVFFVSPAVVLVGFEVFFLLTGQDAETLMARVSEVGTVTPESLAFVLLSLAGAIPAAMLLCWALHGLRPGWLASVERRIRWPWLMQCIGIAAVTMVVTIIIASRLPIPGGDVGPSTLNPYTSTMRDFVLVIVLLTPLQAAGEEYLFRGYIFQTFGALFGGMLGSRTVSVTITALLFAFAHGSQDLPLFLDRFAFGIMAGICVIATGGIEAGIAMHVLNNFFSLGMAVAFGDISTVLNTSEGTWWRIPVTLVQAGVFLALTVWAARSAGLSTTTKTAEV</sequence>
<feature type="transmembrane region" description="Helical" evidence="1">
    <location>
        <begin position="119"/>
        <end position="143"/>
    </location>
</feature>
<dbReference type="RefSeq" id="WP_141781356.1">
    <property type="nucleotide sequence ID" value="NZ_VFOV01000001.1"/>
</dbReference>
<dbReference type="PANTHER" id="PTHR36435">
    <property type="entry name" value="SLR1288 PROTEIN"/>
    <property type="match status" value="1"/>
</dbReference>
<dbReference type="Pfam" id="PF02517">
    <property type="entry name" value="Rce1-like"/>
    <property type="match status" value="1"/>
</dbReference>
<proteinExistence type="predicted"/>
<feature type="transmembrane region" description="Helical" evidence="1">
    <location>
        <begin position="228"/>
        <end position="249"/>
    </location>
</feature>
<dbReference type="GO" id="GO:0004175">
    <property type="term" value="F:endopeptidase activity"/>
    <property type="evidence" value="ECO:0007669"/>
    <property type="project" value="UniProtKB-ARBA"/>
</dbReference>
<feature type="transmembrane region" description="Helical" evidence="1">
    <location>
        <begin position="78"/>
        <end position="98"/>
    </location>
</feature>
<keyword evidence="1" id="KW-0472">Membrane</keyword>
<dbReference type="Proteomes" id="UP000320209">
    <property type="component" value="Unassembled WGS sequence"/>
</dbReference>
<keyword evidence="1" id="KW-1133">Transmembrane helix</keyword>
<accession>A0A543AAJ6</accession>
<reference evidence="3 4" key="1">
    <citation type="submission" date="2019-06" db="EMBL/GenBank/DDBJ databases">
        <title>Sequencing the genomes of 1000 actinobacteria strains.</title>
        <authorList>
            <person name="Klenk H.-P."/>
        </authorList>
    </citation>
    <scope>NUCLEOTIDE SEQUENCE [LARGE SCALE GENOMIC DNA]</scope>
    <source>
        <strain evidence="3 4">DSM 25218</strain>
    </source>
</reference>
<dbReference type="AlphaFoldDB" id="A0A543AAJ6"/>
<keyword evidence="4" id="KW-1185">Reference proteome</keyword>
<feature type="domain" description="CAAX prenyl protease 2/Lysostaphin resistance protein A-like" evidence="2">
    <location>
        <begin position="163"/>
        <end position="257"/>
    </location>
</feature>
<keyword evidence="1" id="KW-0812">Transmembrane</keyword>
<comment type="caution">
    <text evidence="3">The sequence shown here is derived from an EMBL/GenBank/DDBJ whole genome shotgun (WGS) entry which is preliminary data.</text>
</comment>
<protein>
    <recommendedName>
        <fullName evidence="2">CAAX prenyl protease 2/Lysostaphin resistance protein A-like domain-containing protein</fullName>
    </recommendedName>
</protein>
<organism evidence="3 4">
    <name type="scientific">Nocardioides albertanoniae</name>
    <dbReference type="NCBI Taxonomy" id="1175486"/>
    <lineage>
        <taxon>Bacteria</taxon>
        <taxon>Bacillati</taxon>
        <taxon>Actinomycetota</taxon>
        <taxon>Actinomycetes</taxon>
        <taxon>Propionibacteriales</taxon>
        <taxon>Nocardioidaceae</taxon>
        <taxon>Nocardioides</taxon>
    </lineage>
</organism>
<dbReference type="PANTHER" id="PTHR36435:SF1">
    <property type="entry name" value="CAAX AMINO TERMINAL PROTEASE FAMILY PROTEIN"/>
    <property type="match status" value="1"/>
</dbReference>
<dbReference type="OrthoDB" id="2680086at2"/>
<dbReference type="InterPro" id="IPR003675">
    <property type="entry name" value="Rce1/LyrA-like_dom"/>
</dbReference>
<name>A0A543AAJ6_9ACTN</name>
<feature type="transmembrane region" description="Helical" evidence="1">
    <location>
        <begin position="28"/>
        <end position="58"/>
    </location>
</feature>
<evidence type="ECO:0000313" key="3">
    <source>
        <dbReference type="EMBL" id="TQL69486.1"/>
    </source>
</evidence>
<dbReference type="EMBL" id="VFOV01000001">
    <property type="protein sequence ID" value="TQL69486.1"/>
    <property type="molecule type" value="Genomic_DNA"/>
</dbReference>
<evidence type="ECO:0000259" key="2">
    <source>
        <dbReference type="Pfam" id="PF02517"/>
    </source>
</evidence>
<evidence type="ECO:0000256" key="1">
    <source>
        <dbReference type="SAM" id="Phobius"/>
    </source>
</evidence>
<feature type="transmembrane region" description="Helical" evidence="1">
    <location>
        <begin position="193"/>
        <end position="216"/>
    </location>
</feature>
<gene>
    <name evidence="3" type="ORF">FB381_3396</name>
</gene>
<feature type="transmembrane region" description="Helical" evidence="1">
    <location>
        <begin position="279"/>
        <end position="300"/>
    </location>
</feature>
<dbReference type="GO" id="GO:0080120">
    <property type="term" value="P:CAAX-box protein maturation"/>
    <property type="evidence" value="ECO:0007669"/>
    <property type="project" value="UniProtKB-ARBA"/>
</dbReference>
<evidence type="ECO:0000313" key="4">
    <source>
        <dbReference type="Proteomes" id="UP000320209"/>
    </source>
</evidence>